<dbReference type="STRING" id="985895.E5AFI8"/>
<dbReference type="Gene3D" id="3.40.50.1820">
    <property type="entry name" value="alpha/beta hydrolase"/>
    <property type="match status" value="1"/>
</dbReference>
<gene>
    <name evidence="4" type="ORF">LEMA_P007640.1</name>
</gene>
<dbReference type="Proteomes" id="UP000002668">
    <property type="component" value="Genome"/>
</dbReference>
<dbReference type="VEuPathDB" id="FungiDB:LEMA_P007640.1"/>
<dbReference type="InterPro" id="IPR029058">
    <property type="entry name" value="AB_hydrolase_fold"/>
</dbReference>
<evidence type="ECO:0000256" key="2">
    <source>
        <dbReference type="ARBA" id="ARBA00038334"/>
    </source>
</evidence>
<dbReference type="HOGENOM" id="CLU_020336_7_1_1"/>
<proteinExistence type="inferred from homology"/>
<keyword evidence="5" id="KW-1185">Reference proteome</keyword>
<evidence type="ECO:0000256" key="1">
    <source>
        <dbReference type="ARBA" id="ARBA00022801"/>
    </source>
</evidence>
<dbReference type="OMA" id="RGARICH"/>
<dbReference type="OrthoDB" id="408373at2759"/>
<dbReference type="InterPro" id="IPR000073">
    <property type="entry name" value="AB_hydrolase_1"/>
</dbReference>
<dbReference type="PANTHER" id="PTHR43329">
    <property type="entry name" value="EPOXIDE HYDROLASE"/>
    <property type="match status" value="1"/>
</dbReference>
<dbReference type="AlphaFoldDB" id="E5AFI8"/>
<dbReference type="GeneID" id="13286481"/>
<dbReference type="Pfam" id="PF00561">
    <property type="entry name" value="Abhydrolase_1"/>
    <property type="match status" value="1"/>
</dbReference>
<dbReference type="InterPro" id="IPR000639">
    <property type="entry name" value="Epox_hydrolase-like"/>
</dbReference>
<keyword evidence="1" id="KW-0378">Hydrolase</keyword>
<evidence type="ECO:0000259" key="3">
    <source>
        <dbReference type="Pfam" id="PF00561"/>
    </source>
</evidence>
<reference evidence="5" key="1">
    <citation type="journal article" date="2011" name="Nat. Commun.">
        <title>Effector diversification within compartments of the Leptosphaeria maculans genome affected by Repeat-Induced Point mutations.</title>
        <authorList>
            <person name="Rouxel T."/>
            <person name="Grandaubert J."/>
            <person name="Hane J.K."/>
            <person name="Hoede C."/>
            <person name="van de Wouw A.P."/>
            <person name="Couloux A."/>
            <person name="Dominguez V."/>
            <person name="Anthouard V."/>
            <person name="Bally P."/>
            <person name="Bourras S."/>
            <person name="Cozijnsen A.J."/>
            <person name="Ciuffetti L.M."/>
            <person name="Degrave A."/>
            <person name="Dilmaghani A."/>
            <person name="Duret L."/>
            <person name="Fudal I."/>
            <person name="Goodwin S.B."/>
            <person name="Gout L."/>
            <person name="Glaser N."/>
            <person name="Linglin J."/>
            <person name="Kema G.H.J."/>
            <person name="Lapalu N."/>
            <person name="Lawrence C.B."/>
            <person name="May K."/>
            <person name="Meyer M."/>
            <person name="Ollivier B."/>
            <person name="Poulain J."/>
            <person name="Schoch C.L."/>
            <person name="Simon A."/>
            <person name="Spatafora J.W."/>
            <person name="Stachowiak A."/>
            <person name="Turgeon B.G."/>
            <person name="Tyler B.M."/>
            <person name="Vincent D."/>
            <person name="Weissenbach J."/>
            <person name="Amselem J."/>
            <person name="Quesneville H."/>
            <person name="Oliver R.P."/>
            <person name="Wincker P."/>
            <person name="Balesdent M.-H."/>
            <person name="Howlett B.J."/>
        </authorList>
    </citation>
    <scope>NUCLEOTIDE SEQUENCE [LARGE SCALE GENOMIC DNA]</scope>
    <source>
        <strain evidence="5">JN3 / isolate v23.1.3 / race Av1-4-5-6-7-8</strain>
    </source>
</reference>
<accession>E5AFI8</accession>
<evidence type="ECO:0000313" key="4">
    <source>
        <dbReference type="EMBL" id="CBY01977.1"/>
    </source>
</evidence>
<feature type="domain" description="AB hydrolase-1" evidence="3">
    <location>
        <begin position="66"/>
        <end position="158"/>
    </location>
</feature>
<organism evidence="4 5">
    <name type="scientific">Leptosphaeria maculans (strain JN3 / isolate v23.1.3 / race Av1-4-5-6-7-8)</name>
    <name type="common">Blackleg fungus</name>
    <name type="synonym">Phoma lingam</name>
    <dbReference type="NCBI Taxonomy" id="985895"/>
    <lineage>
        <taxon>Eukaryota</taxon>
        <taxon>Fungi</taxon>
        <taxon>Dikarya</taxon>
        <taxon>Ascomycota</taxon>
        <taxon>Pezizomycotina</taxon>
        <taxon>Dothideomycetes</taxon>
        <taxon>Pleosporomycetidae</taxon>
        <taxon>Pleosporales</taxon>
        <taxon>Pleosporineae</taxon>
        <taxon>Leptosphaeriaceae</taxon>
        <taxon>Plenodomus</taxon>
        <taxon>Plenodomus lingam/Leptosphaeria maculans species complex</taxon>
    </lineage>
</organism>
<dbReference type="EMBL" id="FP929139">
    <property type="protein sequence ID" value="CBY01977.1"/>
    <property type="molecule type" value="Genomic_DNA"/>
</dbReference>
<dbReference type="GO" id="GO:0016787">
    <property type="term" value="F:hydrolase activity"/>
    <property type="evidence" value="ECO:0007669"/>
    <property type="project" value="UniProtKB-KW"/>
</dbReference>
<name>E5AFI8_LEPMJ</name>
<dbReference type="SUPFAM" id="SSF53474">
    <property type="entry name" value="alpha/beta-Hydrolases"/>
    <property type="match status" value="1"/>
</dbReference>
<comment type="similarity">
    <text evidence="2">Belongs to the AB hydrolase superfamily. Epoxide hydrolase family.</text>
</comment>
<dbReference type="PRINTS" id="PR00412">
    <property type="entry name" value="EPOXHYDRLASE"/>
</dbReference>
<protein>
    <recommendedName>
        <fullName evidence="3">AB hydrolase-1 domain-containing protein</fullName>
    </recommendedName>
</protein>
<evidence type="ECO:0000313" key="5">
    <source>
        <dbReference type="Proteomes" id="UP000002668"/>
    </source>
</evidence>
<dbReference type="InParanoid" id="E5AFI8"/>
<dbReference type="eggNOG" id="ENOG502SBEE">
    <property type="taxonomic scope" value="Eukaryota"/>
</dbReference>
<sequence>MVQQSRFSERYRLQHRASLAQSHRLMLAMELQDGRLSSLGLSKAIVNQERVACYSRFLGSVSNKNPVLVLIHGYPQSSYMWRHLIPLLPPTAPIFVPDLPGYGGSAAIVKNDKVSAGTTILNALKTQVKSTLSSSSSGPIPVMLIGHDRGARVAHHITMQGMEGLDILATCLIDIVPTSTQWQHHSTPSKASKEITGYFHWPLLANTDLATRMITAFGPANWCREMILRWAGSSPTGLASLKADDALSVYCALFEQEGTLKASCEDYEHGATTDVEREEEWQKKGMKLQVPLLLLYSAAFIGSRYEFPSVWRERVQEGVEIQSHGLGGGIGHFGAEEAPGESAEVILGWLKGLGFSGV</sequence>